<evidence type="ECO:0000313" key="2">
    <source>
        <dbReference type="EMBL" id="KKK71034.1"/>
    </source>
</evidence>
<reference evidence="2" key="1">
    <citation type="journal article" date="2015" name="Nature">
        <title>Complex archaea that bridge the gap between prokaryotes and eukaryotes.</title>
        <authorList>
            <person name="Spang A."/>
            <person name="Saw J.H."/>
            <person name="Jorgensen S.L."/>
            <person name="Zaremba-Niedzwiedzka K."/>
            <person name="Martijn J."/>
            <person name="Lind A.E."/>
            <person name="van Eijk R."/>
            <person name="Schleper C."/>
            <person name="Guy L."/>
            <person name="Ettema T.J."/>
        </authorList>
    </citation>
    <scope>NUCLEOTIDE SEQUENCE</scope>
</reference>
<name>A0A0F8ZX74_9ZZZZ</name>
<gene>
    <name evidence="2" type="ORF">LCGC14_2917990</name>
</gene>
<dbReference type="EMBL" id="LAZR01057918">
    <property type="protein sequence ID" value="KKK71034.1"/>
    <property type="molecule type" value="Genomic_DNA"/>
</dbReference>
<organism evidence="2">
    <name type="scientific">marine sediment metagenome</name>
    <dbReference type="NCBI Taxonomy" id="412755"/>
    <lineage>
        <taxon>unclassified sequences</taxon>
        <taxon>metagenomes</taxon>
        <taxon>ecological metagenomes</taxon>
    </lineage>
</organism>
<feature type="coiled-coil region" evidence="1">
    <location>
        <begin position="10"/>
        <end position="37"/>
    </location>
</feature>
<sequence>MKEIQTKITKEMLNERLQDVEMQKQNLQKDQSKIEADMNACDGAIQDCRYWLNILTPVKGGK</sequence>
<dbReference type="AlphaFoldDB" id="A0A0F8ZX74"/>
<accession>A0A0F8ZX74</accession>
<evidence type="ECO:0000256" key="1">
    <source>
        <dbReference type="SAM" id="Coils"/>
    </source>
</evidence>
<proteinExistence type="predicted"/>
<comment type="caution">
    <text evidence="2">The sequence shown here is derived from an EMBL/GenBank/DDBJ whole genome shotgun (WGS) entry which is preliminary data.</text>
</comment>
<keyword evidence="1" id="KW-0175">Coiled coil</keyword>
<protein>
    <submittedName>
        <fullName evidence="2">Uncharacterized protein</fullName>
    </submittedName>
</protein>